<evidence type="ECO:0000313" key="7">
    <source>
        <dbReference type="EMBL" id="MEJ5944244.1"/>
    </source>
</evidence>
<keyword evidence="2 7" id="KW-0560">Oxidoreductase</keyword>
<dbReference type="PANTHER" id="PTHR43580:SF2">
    <property type="entry name" value="CYTOKINE-LIKE NUCLEAR FACTOR N-PAC"/>
    <property type="match status" value="1"/>
</dbReference>
<dbReference type="Pfam" id="PF14833">
    <property type="entry name" value="NAD_binding_11"/>
    <property type="match status" value="1"/>
</dbReference>
<feature type="domain" description="6-phosphogluconate dehydrogenase NADP-binding" evidence="5">
    <location>
        <begin position="12"/>
        <end position="169"/>
    </location>
</feature>
<comment type="similarity">
    <text evidence="1">Belongs to the HIBADH-related family.</text>
</comment>
<dbReference type="Gene3D" id="3.40.50.720">
    <property type="entry name" value="NAD(P)-binding Rossmann-like Domain"/>
    <property type="match status" value="1"/>
</dbReference>
<dbReference type="InterPro" id="IPR051265">
    <property type="entry name" value="HIBADH-related_NP60_sf"/>
</dbReference>
<evidence type="ECO:0000259" key="6">
    <source>
        <dbReference type="Pfam" id="PF14833"/>
    </source>
</evidence>
<dbReference type="Gene3D" id="1.10.1040.10">
    <property type="entry name" value="N-(1-d-carboxylethyl)-l-norvaline Dehydrogenase, domain 2"/>
    <property type="match status" value="1"/>
</dbReference>
<reference evidence="7 8" key="1">
    <citation type="journal article" date="2017" name="Int. J. Syst. Evol. Microbiol.">
        <title>Pseudokineococcus basanitobsidens sp. nov., isolated from volcanic rock.</title>
        <authorList>
            <person name="Lee D.W."/>
            <person name="Park M.Y."/>
            <person name="Kim J.J."/>
            <person name="Kim B.S."/>
        </authorList>
    </citation>
    <scope>NUCLEOTIDE SEQUENCE [LARGE SCALE GENOMIC DNA]</scope>
    <source>
        <strain evidence="7 8">DSM 103726</strain>
    </source>
</reference>
<evidence type="ECO:0000313" key="8">
    <source>
        <dbReference type="Proteomes" id="UP001387100"/>
    </source>
</evidence>
<dbReference type="SUPFAM" id="SSF48179">
    <property type="entry name" value="6-phosphogluconate dehydrogenase C-terminal domain-like"/>
    <property type="match status" value="1"/>
</dbReference>
<keyword evidence="8" id="KW-1185">Reference proteome</keyword>
<dbReference type="GO" id="GO:0016491">
    <property type="term" value="F:oxidoreductase activity"/>
    <property type="evidence" value="ECO:0007669"/>
    <property type="project" value="UniProtKB-KW"/>
</dbReference>
<evidence type="ECO:0000256" key="1">
    <source>
        <dbReference type="ARBA" id="ARBA00009080"/>
    </source>
</evidence>
<dbReference type="EMBL" id="JBBIAA010000002">
    <property type="protein sequence ID" value="MEJ5944244.1"/>
    <property type="molecule type" value="Genomic_DNA"/>
</dbReference>
<accession>A0ABU8RGR8</accession>
<name>A0ABU8RGR8_9ACTN</name>
<evidence type="ECO:0000256" key="4">
    <source>
        <dbReference type="SAM" id="MobiDB-lite"/>
    </source>
</evidence>
<comment type="caution">
    <text evidence="7">The sequence shown here is derived from an EMBL/GenBank/DDBJ whole genome shotgun (WGS) entry which is preliminary data.</text>
</comment>
<keyword evidence="3" id="KW-0520">NAD</keyword>
<organism evidence="7 8">
    <name type="scientific">Pseudokineococcus basanitobsidens</name>
    <dbReference type="NCBI Taxonomy" id="1926649"/>
    <lineage>
        <taxon>Bacteria</taxon>
        <taxon>Bacillati</taxon>
        <taxon>Actinomycetota</taxon>
        <taxon>Actinomycetes</taxon>
        <taxon>Kineosporiales</taxon>
        <taxon>Kineosporiaceae</taxon>
        <taxon>Pseudokineococcus</taxon>
    </lineage>
</organism>
<sequence length="294" mass="30098">MSEQSPSASPPVTVLGAGLLGAAMAARLGERGHDVRLWNRSAERAEDAAREAGGVRAVGDLAGAVRGAGVVLTVLRDGDAVADVAERFLPHLDEDAVWVQASTVGPAAANRLRAQADAAGRAFLDAPVSGSTEPARKGALTWLVAGDAGVLDRARPVLEDLGQRIQHLGRRSEGSALKLVVNAWMTAATAAMADALALAEQLGTDPADLRDVLDGGPLGMPYALGKAAMMTSGDYPAGFPAELALKDLDLAASDGPDPLPDALQRVRERLRGAAPAGRGREDVAVLAELPPPGA</sequence>
<dbReference type="InterPro" id="IPR029154">
    <property type="entry name" value="HIBADH-like_NADP-bd"/>
</dbReference>
<dbReference type="InterPro" id="IPR015815">
    <property type="entry name" value="HIBADH-related"/>
</dbReference>
<dbReference type="EC" id="1.1.-.-" evidence="7"/>
<evidence type="ECO:0000256" key="3">
    <source>
        <dbReference type="ARBA" id="ARBA00023027"/>
    </source>
</evidence>
<dbReference type="Pfam" id="PF03446">
    <property type="entry name" value="NAD_binding_2"/>
    <property type="match status" value="1"/>
</dbReference>
<dbReference type="PANTHER" id="PTHR43580">
    <property type="entry name" value="OXIDOREDUCTASE GLYR1-RELATED"/>
    <property type="match status" value="1"/>
</dbReference>
<dbReference type="InterPro" id="IPR013328">
    <property type="entry name" value="6PGD_dom2"/>
</dbReference>
<protein>
    <submittedName>
        <fullName evidence="7">NAD(P)-dependent oxidoreductase</fullName>
        <ecNumber evidence="7">1.1.-.-</ecNumber>
    </submittedName>
</protein>
<dbReference type="SUPFAM" id="SSF51735">
    <property type="entry name" value="NAD(P)-binding Rossmann-fold domains"/>
    <property type="match status" value="1"/>
</dbReference>
<evidence type="ECO:0000259" key="5">
    <source>
        <dbReference type="Pfam" id="PF03446"/>
    </source>
</evidence>
<proteinExistence type="inferred from homology"/>
<gene>
    <name evidence="7" type="ORF">WDZ17_02915</name>
</gene>
<dbReference type="RefSeq" id="WP_339573635.1">
    <property type="nucleotide sequence ID" value="NZ_JBBIAA010000002.1"/>
</dbReference>
<dbReference type="InterPro" id="IPR008927">
    <property type="entry name" value="6-PGluconate_DH-like_C_sf"/>
</dbReference>
<dbReference type="PIRSF" id="PIRSF000103">
    <property type="entry name" value="HIBADH"/>
    <property type="match status" value="1"/>
</dbReference>
<evidence type="ECO:0000256" key="2">
    <source>
        <dbReference type="ARBA" id="ARBA00023002"/>
    </source>
</evidence>
<dbReference type="InterPro" id="IPR036291">
    <property type="entry name" value="NAD(P)-bd_dom_sf"/>
</dbReference>
<dbReference type="Proteomes" id="UP001387100">
    <property type="component" value="Unassembled WGS sequence"/>
</dbReference>
<dbReference type="InterPro" id="IPR006115">
    <property type="entry name" value="6PGDH_NADP-bd"/>
</dbReference>
<feature type="region of interest" description="Disordered" evidence="4">
    <location>
        <begin position="270"/>
        <end position="294"/>
    </location>
</feature>
<feature type="domain" description="3-hydroxyisobutyrate dehydrogenase-like NAD-binding" evidence="6">
    <location>
        <begin position="173"/>
        <end position="254"/>
    </location>
</feature>